<reference evidence="1" key="1">
    <citation type="submission" date="2018-02" db="EMBL/GenBank/DDBJ databases">
        <title>Rhizophora mucronata_Transcriptome.</title>
        <authorList>
            <person name="Meera S.P."/>
            <person name="Sreeshan A."/>
            <person name="Augustine A."/>
        </authorList>
    </citation>
    <scope>NUCLEOTIDE SEQUENCE</scope>
    <source>
        <tissue evidence="1">Leaf</tissue>
    </source>
</reference>
<dbReference type="AlphaFoldDB" id="A0A2P2NWH7"/>
<protein>
    <submittedName>
        <fullName evidence="1">Uncharacterized protein</fullName>
    </submittedName>
</protein>
<dbReference type="EMBL" id="GGEC01066404">
    <property type="protein sequence ID" value="MBX46888.1"/>
    <property type="molecule type" value="Transcribed_RNA"/>
</dbReference>
<evidence type="ECO:0000313" key="1">
    <source>
        <dbReference type="EMBL" id="MBX46888.1"/>
    </source>
</evidence>
<accession>A0A2P2NWH7</accession>
<proteinExistence type="predicted"/>
<organism evidence="1">
    <name type="scientific">Rhizophora mucronata</name>
    <name type="common">Asiatic mangrove</name>
    <dbReference type="NCBI Taxonomy" id="61149"/>
    <lineage>
        <taxon>Eukaryota</taxon>
        <taxon>Viridiplantae</taxon>
        <taxon>Streptophyta</taxon>
        <taxon>Embryophyta</taxon>
        <taxon>Tracheophyta</taxon>
        <taxon>Spermatophyta</taxon>
        <taxon>Magnoliopsida</taxon>
        <taxon>eudicotyledons</taxon>
        <taxon>Gunneridae</taxon>
        <taxon>Pentapetalae</taxon>
        <taxon>rosids</taxon>
        <taxon>fabids</taxon>
        <taxon>Malpighiales</taxon>
        <taxon>Rhizophoraceae</taxon>
        <taxon>Rhizophora</taxon>
    </lineage>
</organism>
<name>A0A2P2NWH7_RHIMU</name>
<sequence length="49" mass="5586">MDLNCLKVYALSLFRLLDGEINTNTLYTEAFQYLAMPRPDSLDGKQTDS</sequence>